<sequence length="615" mass="68738">MGTGCCIGRGRDVSVRGRRATFPDTANQHEGYDPVVQTLDPRRFRVRVNDGGELTIDLSSWSHANFATAVAPLLQEFVRTRGPAPMRRTLAGKVRHLRRFWRFLAETATTIERLDDVTVDLIDRYENWLLQQVMGQSQLRTVISSLIGLLRLAVEQDPNRFSHALATRLTWLGRGERAPRRPRDAYSSGITAAVRAAARNQVADAAKRLLRVDAVPPRRSDIEDCPALHSMYDDVVNILVRDGSILATDPVCERLKHSLQRRKMPPLYIEPLHGQFHLTRFDVVGFLALLSLETGMEIECLAGLKADCLRNPSRGYVEIEYCKRRARGSEWKRLRVRDGGSSTPGGIIRQAIRLTERARKHTGADALWTWWCVALGLRPHSVDHYNVVAFVKHHQLTDDNGDPLRLELSRLRKTQKAERYLRTQGQLEDFAIGHTVAVAARHYADIPALRHIHEQTIADALREALDAAFKPTLLPPPMEEAIRANPVSSGLPGPPDQTLALLDGEQDVWLASCAGFHSSPFARQGDACPTPFWGCLECANAVITTRKLPALIAFDTFIVAQRAVMDEGAWSVRFGRAHRRIVEQILPAFPEKVVADARAGAAANLIYLPPEANEF</sequence>
<dbReference type="AlphaFoldDB" id="A0A2Z2PS44"/>
<evidence type="ECO:0008006" key="3">
    <source>
        <dbReference type="Google" id="ProtNLM"/>
    </source>
</evidence>
<protein>
    <recommendedName>
        <fullName evidence="3">Core-binding (CB) domain-containing protein</fullName>
    </recommendedName>
</protein>
<proteinExistence type="predicted"/>
<dbReference type="Gene3D" id="1.10.150.130">
    <property type="match status" value="1"/>
</dbReference>
<organism evidence="2">
    <name type="scientific">Agrobacterium tumefaciens</name>
    <dbReference type="NCBI Taxonomy" id="358"/>
    <lineage>
        <taxon>Bacteria</taxon>
        <taxon>Pseudomonadati</taxon>
        <taxon>Pseudomonadota</taxon>
        <taxon>Alphaproteobacteria</taxon>
        <taxon>Hyphomicrobiales</taxon>
        <taxon>Rhizobiaceae</taxon>
        <taxon>Rhizobium/Agrobacterium group</taxon>
        <taxon>Agrobacterium</taxon>
        <taxon>Agrobacterium tumefaciens complex</taxon>
    </lineage>
</organism>
<reference evidence="2" key="1">
    <citation type="submission" date="2016-10" db="EMBL/GenBank/DDBJ databases">
        <title>Agrobacterium Ti plasmids: Classification based on T-DNA and Vir regions organization.</title>
        <authorList>
            <person name="Nabi N."/>
            <person name="Vial L."/>
            <person name="Ben Hafsa A."/>
            <person name="Chapulliot D."/>
            <person name="Berard A."/>
            <person name="Chauveau A."/>
            <person name="Le Paslier M.-C."/>
            <person name="Harzallah Skhiri F."/>
            <person name="Brunel D."/>
            <person name="Nesme X."/>
            <person name="Chaouachi M."/>
        </authorList>
    </citation>
    <scope>NUCLEOTIDE SEQUENCE</scope>
    <source>
        <strain evidence="2">CFBP1904</strain>
        <plasmid evidence="2">pTi_CFBP1904</plasmid>
    </source>
</reference>
<dbReference type="GO" id="GO:0003677">
    <property type="term" value="F:DNA binding"/>
    <property type="evidence" value="ECO:0007669"/>
    <property type="project" value="UniProtKB-KW"/>
</dbReference>
<keyword evidence="1" id="KW-0238">DNA-binding</keyword>
<keyword evidence="2" id="KW-0614">Plasmid</keyword>
<name>A0A2Z2PS44_AGRTU</name>
<dbReference type="InterPro" id="IPR010998">
    <property type="entry name" value="Integrase_recombinase_N"/>
</dbReference>
<dbReference type="EMBL" id="KY000042">
    <property type="protein sequence ID" value="ASK43679.1"/>
    <property type="molecule type" value="Genomic_DNA"/>
</dbReference>
<evidence type="ECO:0000313" key="2">
    <source>
        <dbReference type="EMBL" id="ASK43679.1"/>
    </source>
</evidence>
<evidence type="ECO:0000256" key="1">
    <source>
        <dbReference type="ARBA" id="ARBA00023125"/>
    </source>
</evidence>
<geneLocation type="plasmid" evidence="2">
    <name>pTi_CFBP1904</name>
</geneLocation>
<accession>A0A2Z2PS44</accession>